<keyword evidence="2" id="KW-0167">Capsid protein</keyword>
<organism evidence="2 3">
    <name type="scientific">Effusibacillus dendaii</name>
    <dbReference type="NCBI Taxonomy" id="2743772"/>
    <lineage>
        <taxon>Bacteria</taxon>
        <taxon>Bacillati</taxon>
        <taxon>Bacillota</taxon>
        <taxon>Bacilli</taxon>
        <taxon>Bacillales</taxon>
        <taxon>Alicyclobacillaceae</taxon>
        <taxon>Effusibacillus</taxon>
    </lineage>
</organism>
<keyword evidence="2" id="KW-0946">Virion</keyword>
<evidence type="ECO:0000259" key="1">
    <source>
        <dbReference type="Pfam" id="PF01636"/>
    </source>
</evidence>
<dbReference type="Proteomes" id="UP000593802">
    <property type="component" value="Chromosome"/>
</dbReference>
<accession>A0A7I8DGP2</accession>
<dbReference type="PANTHER" id="PTHR39179:SF1">
    <property type="entry name" value="SPORE COAT PROTEIN I"/>
    <property type="match status" value="1"/>
</dbReference>
<dbReference type="AlphaFoldDB" id="A0A7I8DGP2"/>
<name>A0A7I8DGP2_9BACL</name>
<dbReference type="InterPro" id="IPR011009">
    <property type="entry name" value="Kinase-like_dom_sf"/>
</dbReference>
<reference evidence="2 3" key="1">
    <citation type="submission" date="2020-08" db="EMBL/GenBank/DDBJ databases">
        <title>Complete Genome Sequence of Effusibacillus dendaii Strain skT53, Isolated from Farmland soil.</title>
        <authorList>
            <person name="Konishi T."/>
            <person name="Kawasaki H."/>
        </authorList>
    </citation>
    <scope>NUCLEOTIDE SEQUENCE [LARGE SCALE GENOMIC DNA]</scope>
    <source>
        <strain evidence="3">skT53</strain>
    </source>
</reference>
<dbReference type="Gene3D" id="3.90.1200.10">
    <property type="match status" value="1"/>
</dbReference>
<proteinExistence type="predicted"/>
<dbReference type="PANTHER" id="PTHR39179">
    <property type="entry name" value="SPORE COAT PROTEIN I"/>
    <property type="match status" value="1"/>
</dbReference>
<evidence type="ECO:0000313" key="3">
    <source>
        <dbReference type="Proteomes" id="UP000593802"/>
    </source>
</evidence>
<dbReference type="KEGG" id="eff:skT53_19560"/>
<dbReference type="SUPFAM" id="SSF56112">
    <property type="entry name" value="Protein kinase-like (PK-like)"/>
    <property type="match status" value="1"/>
</dbReference>
<sequence length="297" mass="34698">MALKKTRLPQKQIRFIAHALQHVAQNGFHRVSRMIPNTNGFFFTLLGDQTYYVTQWIEGQTADFSSVRHVAESALTIAEFHRAARGFVSVSYQPESIILKHLLQTRTQQLDQFLTKAKEKRKPDDVDRFVLRYLPAYKKQALQAVKLLNDPRVVHFLKQEEEDPGLAHLDITPTNLIFTPQNQICLIDFDRLSYAPRMLDIGHMMRRSLQANRWQREFALISLVQVNQVEPLRHAEYTILQSILTFPHSVWRNCRNHYLRKSSPYTLAALEQLQEQEADRQSFLEDFAAHVERHKGP</sequence>
<dbReference type="GO" id="GO:0042601">
    <property type="term" value="C:endospore-forming forespore"/>
    <property type="evidence" value="ECO:0007669"/>
    <property type="project" value="TreeGrafter"/>
</dbReference>
<dbReference type="InterPro" id="IPR047175">
    <property type="entry name" value="CotS-like"/>
</dbReference>
<dbReference type="EMBL" id="AP023366">
    <property type="protein sequence ID" value="BCJ86971.1"/>
    <property type="molecule type" value="Genomic_DNA"/>
</dbReference>
<protein>
    <submittedName>
        <fullName evidence="2">Spore coat protein</fullName>
    </submittedName>
</protein>
<dbReference type="InterPro" id="IPR002575">
    <property type="entry name" value="Aminoglycoside_PTrfase"/>
</dbReference>
<feature type="domain" description="Aminoglycoside phosphotransferase" evidence="1">
    <location>
        <begin position="5"/>
        <end position="213"/>
    </location>
</feature>
<dbReference type="Pfam" id="PF01636">
    <property type="entry name" value="APH"/>
    <property type="match status" value="1"/>
</dbReference>
<dbReference type="Gene3D" id="3.30.200.20">
    <property type="entry name" value="Phosphorylase Kinase, domain 1"/>
    <property type="match status" value="1"/>
</dbReference>
<gene>
    <name evidence="2" type="ORF">skT53_19560</name>
</gene>
<keyword evidence="3" id="KW-1185">Reference proteome</keyword>
<evidence type="ECO:0000313" key="2">
    <source>
        <dbReference type="EMBL" id="BCJ86971.1"/>
    </source>
</evidence>